<proteinExistence type="predicted"/>
<dbReference type="RefSeq" id="WP_160940797.1">
    <property type="nucleotide sequence ID" value="NZ_CP063310.1"/>
</dbReference>
<organism evidence="1 2">
    <name type="scientific">Eggerthella guodeyinii</name>
    <dbReference type="NCBI Taxonomy" id="2690837"/>
    <lineage>
        <taxon>Bacteria</taxon>
        <taxon>Bacillati</taxon>
        <taxon>Actinomycetota</taxon>
        <taxon>Coriobacteriia</taxon>
        <taxon>Eggerthellales</taxon>
        <taxon>Eggerthellaceae</taxon>
        <taxon>Eggerthella</taxon>
    </lineage>
</organism>
<dbReference type="AlphaFoldDB" id="A0A6L7IQN6"/>
<dbReference type="PANTHER" id="PTHR32432">
    <property type="entry name" value="CELL DIVISION PROTEIN FTSA-RELATED"/>
    <property type="match status" value="1"/>
</dbReference>
<dbReference type="KEGG" id="egd:GS424_000225"/>
<dbReference type="InterPro" id="IPR043129">
    <property type="entry name" value="ATPase_NBD"/>
</dbReference>
<dbReference type="Proteomes" id="UP000478463">
    <property type="component" value="Chromosome"/>
</dbReference>
<evidence type="ECO:0000313" key="1">
    <source>
        <dbReference type="EMBL" id="QOS68341.1"/>
    </source>
</evidence>
<dbReference type="InterPro" id="IPR005883">
    <property type="entry name" value="PilM"/>
</dbReference>
<sequence>MGKTYTGVDIGDSSVKLAVCDGETVTKVAIETLPDGLVVDSRVVSHDAMADFIKSVVKNTGGVPKDVAFVVPAADSLFRRLSLPAMTEKELQLNLPYEFRDYISQGKDRYLYDYAMLGMQNGPDGTPEGMELLAVAAPKQAIADYTEMFRRAGLKLKMALPEQAAYQNLVGGNSRALANCCVIDFSHHVTKLHFFLEGAYDVARVIEIGGIDIDRAIAREFGVDEHVANQYKRADYEHAQSSEGARGVYQSIAVEIGRALNFYGFNNPNTSIEVAYCCGGGSLLNPLVEAVAEHADIRVASIADVLPPARVPVEEALRCPAAIGATMKAGR</sequence>
<dbReference type="CDD" id="cd24049">
    <property type="entry name" value="ASKHA_NBD_PilM"/>
    <property type="match status" value="1"/>
</dbReference>
<dbReference type="InterPro" id="IPR050696">
    <property type="entry name" value="FtsA/MreB"/>
</dbReference>
<evidence type="ECO:0000313" key="2">
    <source>
        <dbReference type="Proteomes" id="UP000478463"/>
    </source>
</evidence>
<dbReference type="Gene3D" id="3.30.420.40">
    <property type="match status" value="2"/>
</dbReference>
<reference evidence="1 2" key="1">
    <citation type="submission" date="2020-10" db="EMBL/GenBank/DDBJ databases">
        <title>Eggerthella sp. nov., isolated from human feces.</title>
        <authorList>
            <person name="Yajun G."/>
        </authorList>
    </citation>
    <scope>NUCLEOTIDE SEQUENCE [LARGE SCALE GENOMIC DNA]</scope>
    <source>
        <strain evidence="1 2">HF-1101</strain>
    </source>
</reference>
<dbReference type="Pfam" id="PF11104">
    <property type="entry name" value="PilM_2"/>
    <property type="match status" value="1"/>
</dbReference>
<dbReference type="EMBL" id="CP063310">
    <property type="protein sequence ID" value="QOS68341.1"/>
    <property type="molecule type" value="Genomic_DNA"/>
</dbReference>
<dbReference type="PANTHER" id="PTHR32432:SF3">
    <property type="entry name" value="ETHANOLAMINE UTILIZATION PROTEIN EUTJ"/>
    <property type="match status" value="1"/>
</dbReference>
<dbReference type="Gene3D" id="3.30.1490.300">
    <property type="match status" value="1"/>
</dbReference>
<accession>A0A6L7IQN6</accession>
<gene>
    <name evidence="1" type="primary">pilM</name>
    <name evidence="1" type="ORF">GS424_000225</name>
</gene>
<name>A0A6L7IQN6_9ACTN</name>
<protein>
    <submittedName>
        <fullName evidence="1">Pilus assembly protein PilM</fullName>
    </submittedName>
</protein>
<dbReference type="SUPFAM" id="SSF53067">
    <property type="entry name" value="Actin-like ATPase domain"/>
    <property type="match status" value="2"/>
</dbReference>